<evidence type="ECO:0000256" key="1">
    <source>
        <dbReference type="RuleBase" id="RU364107"/>
    </source>
</evidence>
<dbReference type="OrthoDB" id="418242at2759"/>
<comment type="subcellular location">
    <subcellularLocation>
        <location evidence="1">Nucleus</location>
    </subcellularLocation>
</comment>
<protein>
    <recommendedName>
        <fullName evidence="1">Sister chromatid cohesion protein</fullName>
    </recommendedName>
</protein>
<dbReference type="Pfam" id="PF12830">
    <property type="entry name" value="Nipped-B_C"/>
    <property type="match status" value="1"/>
</dbReference>
<feature type="compositionally biased region" description="Basic residues" evidence="3">
    <location>
        <begin position="1788"/>
        <end position="1804"/>
    </location>
</feature>
<organism evidence="5 6">
    <name type="scientific">Karstenula rhodostoma CBS 690.94</name>
    <dbReference type="NCBI Taxonomy" id="1392251"/>
    <lineage>
        <taxon>Eukaryota</taxon>
        <taxon>Fungi</taxon>
        <taxon>Dikarya</taxon>
        <taxon>Ascomycota</taxon>
        <taxon>Pezizomycotina</taxon>
        <taxon>Dothideomycetes</taxon>
        <taxon>Pleosporomycetidae</taxon>
        <taxon>Pleosporales</taxon>
        <taxon>Massarineae</taxon>
        <taxon>Didymosphaeriaceae</taxon>
        <taxon>Karstenula</taxon>
    </lineage>
</organism>
<feature type="coiled-coil region" evidence="2">
    <location>
        <begin position="265"/>
        <end position="292"/>
    </location>
</feature>
<evidence type="ECO:0000313" key="6">
    <source>
        <dbReference type="Proteomes" id="UP000799764"/>
    </source>
</evidence>
<feature type="compositionally biased region" description="Polar residues" evidence="3">
    <location>
        <begin position="1390"/>
        <end position="1399"/>
    </location>
</feature>
<feature type="domain" description="Sister chromatid cohesion C-terminal" evidence="4">
    <location>
        <begin position="1410"/>
        <end position="1596"/>
    </location>
</feature>
<keyword evidence="1" id="KW-0131">Cell cycle</keyword>
<dbReference type="InterPro" id="IPR024986">
    <property type="entry name" value="Nipped-B_C"/>
</dbReference>
<dbReference type="GO" id="GO:0061775">
    <property type="term" value="F:cohesin loader activity"/>
    <property type="evidence" value="ECO:0007669"/>
    <property type="project" value="InterPro"/>
</dbReference>
<dbReference type="GO" id="GO:0010468">
    <property type="term" value="P:regulation of gene expression"/>
    <property type="evidence" value="ECO:0007669"/>
    <property type="project" value="InterPro"/>
</dbReference>
<dbReference type="Gene3D" id="1.25.10.10">
    <property type="entry name" value="Leucine-rich Repeat Variant"/>
    <property type="match status" value="1"/>
</dbReference>
<accession>A0A9P4PVT2</accession>
<evidence type="ECO:0000256" key="3">
    <source>
        <dbReference type="SAM" id="MobiDB-lite"/>
    </source>
</evidence>
<sequence>MSAYPNGDWHTANGRGLPFRPPTVDEALPYSPFTSIVPFSPDVIPFPVNEPPTPPTTLTPDQQVAGRKAVGILNEEIRGPSSTAHHLEHTLRELRSLLGDPREMTEFHFKPTAQLATPPPDSPTKPADENTPTSRPKLSPFASTLLRQTEVHYQPAGIPAPQRSKSKQEPPRPHVSTAPPQRSSQQMDPNQRTTPLVKNSALVYPPSTPVPSVTSSQPRSGPAVVIKPSSAPKHEFRLIENVPSSPGETQHANLDYLATLQPAERELAEQKIQRLRKLVEKYREAKDELESDYFEKVSTLDSDLTAMTSDALKTLYDRVMSVYATKCFSSVPVETIIQIHSLCDPLIVMSDQSSFFSEGELYSWTGDLAVVECGLKAAKLALTVMLEGPPDRRTTSEDLLTAIIRGMKRVLESCIFKVLAASRKDTDTSIFAYATDHRPEISTVLRLCTSVEELLAQTVRKVTLPDSALYEVEFLALALLVHPNSDSEKDSVLGIQQFERLRRAAMDVVTNIFAFRPDHQQPVLDEILNSLEKLPDKGSNTRQFKSVREEPIMTVSAIFMQFVQVAATNTQDQRTKATSVPKEDDSSADDESESDYDEDRRDARKKKRGKSNASAEANTDRLMNNAKLIAQRIATTLTDRAKNVSKSGDKPFRNLLDMFVDDFCKVLGSPEWPAADLLLVPLFNLMCQLRNDKDNRNMALSILGTMGGGILDFRKRTRQLRRDIDVSQSDLSAKLCRLTEEILEDDAPTLKRSDLVALKDPYRMVVESLPDYLKVTDNPEDLHLLSVRGCYVSCWLDFMSQVISQDKEAAEDPGIVELRKKVRSMALEPRWSSQEYKYQNVSESQSRLAAGATTMKNAFCRYYPTIVSVMFEQVRVGGAQQKTSAIRNIDSFLTKDPHAISDRHVNALVRNLGDNSPSVRATVLQLISRCLESNPAFGRLCMPSVLQMTRDTHNEPKKRAINLLKLFYTRSESLEAKVQIVTALLPASQDHENTVADMARQALEEVWLNVLDTKAHGDENRLKLQRVERVSLIVQTVQRSQRFGSTNSMQAFEKFFYKALDRSAPNASVNFQICKNLVADLVEGVISPDSMAEDYTQNSGLQTLSIFARVSPRMFTLDQIQRLKLYIIDPKTAEDIEILSSTVTVFRYVVPHLLDIPTKFADDVWRLLSVAISKLAQAAASGTILGKNTLLGVGHCMWIMKGVATNGLAKLLAVIGSSLVQLLQAVALGSEPPAQEAQKKRIMSWLTIIGAFGKVCDWSEYVTQFHNSVANSARKIVANKPAAEKQLKTLLNPSGMAPSLILLETVRAFTKQSWVLDIRESAMCAVCEVCQGCPDLFRRADVDTTFKVVFMNDISSLKEIVLTQFHEYFIKKEQQSQKEGHTEPAPDNAKNGSSRMGTTFEASPDQVNVSYLARSFLQAIVDIALQNDNELALVATKTIVSVSRQGLVHPKEVGPVLIAIGSSSNPRLSEVVAPEHKSIHAKHESNFHNEYMDAVKMAFQYQRDVFHDPHGMTKPPDCKPKMAHVFNIMKDGSRKTVKTFISNLLGKIDFKLSDLAEPTASLNELLYTRFCLENLALFDVAKMEEVSLIITALESIVLKNTGPSVGVAIETEMPKQAPAPQQSQLPPDTASGFLAPDAAMQDAMRDNHVSVSDDRLLQITRACMMLQMMWETRCFIRKAYNIKANRISQKAFPNSAQRVNFIKGAELWEKFAHIFNAVETRRSMFDHCYEFAELLEVDKDFAIAEDEGEDEGEGYATPQEDEDQGVPVPTSGRGRKRKPSASLTSTPKKARGRPSGSKSKKRSSKTPEWDDGH</sequence>
<dbReference type="EMBL" id="MU001492">
    <property type="protein sequence ID" value="KAF2451351.1"/>
    <property type="molecule type" value="Genomic_DNA"/>
</dbReference>
<dbReference type="InterPro" id="IPR016024">
    <property type="entry name" value="ARM-type_fold"/>
</dbReference>
<comment type="similarity">
    <text evidence="1">Belongs to the SCC2/Nipped-B family.</text>
</comment>
<dbReference type="CDD" id="cd23958">
    <property type="entry name" value="SCC2"/>
    <property type="match status" value="1"/>
</dbReference>
<dbReference type="Proteomes" id="UP000799764">
    <property type="component" value="Unassembled WGS sequence"/>
</dbReference>
<dbReference type="InterPro" id="IPR033031">
    <property type="entry name" value="Scc2/Nipped-B"/>
</dbReference>
<keyword evidence="6" id="KW-1185">Reference proteome</keyword>
<dbReference type="PANTHER" id="PTHR21704:SF18">
    <property type="entry name" value="NIPPED-B-LIKE PROTEIN"/>
    <property type="match status" value="1"/>
</dbReference>
<feature type="region of interest" description="Disordered" evidence="3">
    <location>
        <begin position="155"/>
        <end position="224"/>
    </location>
</feature>
<feature type="compositionally biased region" description="Polar residues" evidence="3">
    <location>
        <begin position="178"/>
        <end position="197"/>
    </location>
</feature>
<dbReference type="GO" id="GO:0140588">
    <property type="term" value="P:chromatin looping"/>
    <property type="evidence" value="ECO:0007669"/>
    <property type="project" value="InterPro"/>
</dbReference>
<dbReference type="GO" id="GO:0003682">
    <property type="term" value="F:chromatin binding"/>
    <property type="evidence" value="ECO:0007669"/>
    <property type="project" value="TreeGrafter"/>
</dbReference>
<dbReference type="PANTHER" id="PTHR21704">
    <property type="entry name" value="NIPPED-B-LIKE PROTEIN DELANGIN SCC2-RELATED"/>
    <property type="match status" value="1"/>
</dbReference>
<dbReference type="GO" id="GO:1990414">
    <property type="term" value="P:replication-born double-strand break repair via sister chromatid exchange"/>
    <property type="evidence" value="ECO:0007669"/>
    <property type="project" value="TreeGrafter"/>
</dbReference>
<evidence type="ECO:0000313" key="5">
    <source>
        <dbReference type="EMBL" id="KAF2451351.1"/>
    </source>
</evidence>
<feature type="compositionally biased region" description="Polar residues" evidence="3">
    <location>
        <begin position="130"/>
        <end position="139"/>
    </location>
</feature>
<reference evidence="5" key="1">
    <citation type="journal article" date="2020" name="Stud. Mycol.">
        <title>101 Dothideomycetes genomes: a test case for predicting lifestyles and emergence of pathogens.</title>
        <authorList>
            <person name="Haridas S."/>
            <person name="Albert R."/>
            <person name="Binder M."/>
            <person name="Bloem J."/>
            <person name="Labutti K."/>
            <person name="Salamov A."/>
            <person name="Andreopoulos B."/>
            <person name="Baker S."/>
            <person name="Barry K."/>
            <person name="Bills G."/>
            <person name="Bluhm B."/>
            <person name="Cannon C."/>
            <person name="Castanera R."/>
            <person name="Culley D."/>
            <person name="Daum C."/>
            <person name="Ezra D."/>
            <person name="Gonzalez J."/>
            <person name="Henrissat B."/>
            <person name="Kuo A."/>
            <person name="Liang C."/>
            <person name="Lipzen A."/>
            <person name="Lutzoni F."/>
            <person name="Magnuson J."/>
            <person name="Mondo S."/>
            <person name="Nolan M."/>
            <person name="Ohm R."/>
            <person name="Pangilinan J."/>
            <person name="Park H.-J."/>
            <person name="Ramirez L."/>
            <person name="Alfaro M."/>
            <person name="Sun H."/>
            <person name="Tritt A."/>
            <person name="Yoshinaga Y."/>
            <person name="Zwiers L.-H."/>
            <person name="Turgeon B."/>
            <person name="Goodwin S."/>
            <person name="Spatafora J."/>
            <person name="Crous P."/>
            <person name="Grigoriev I."/>
        </authorList>
    </citation>
    <scope>NUCLEOTIDE SEQUENCE</scope>
    <source>
        <strain evidence="5">CBS 690.94</strain>
    </source>
</reference>
<feature type="compositionally biased region" description="Acidic residues" evidence="3">
    <location>
        <begin position="1748"/>
        <end position="1764"/>
    </location>
</feature>
<feature type="region of interest" description="Disordered" evidence="3">
    <location>
        <begin position="110"/>
        <end position="139"/>
    </location>
</feature>
<keyword evidence="1" id="KW-0677">Repeat</keyword>
<feature type="region of interest" description="Disordered" evidence="3">
    <location>
        <begin position="1373"/>
        <end position="1399"/>
    </location>
</feature>
<dbReference type="GO" id="GO:0090694">
    <property type="term" value="C:Scc2-Scc4 cohesin loading complex"/>
    <property type="evidence" value="ECO:0007669"/>
    <property type="project" value="TreeGrafter"/>
</dbReference>
<feature type="region of interest" description="Disordered" evidence="3">
    <location>
        <begin position="1"/>
        <end position="20"/>
    </location>
</feature>
<proteinExistence type="inferred from homology"/>
<comment type="caution">
    <text evidence="5">The sequence shown here is derived from an EMBL/GenBank/DDBJ whole genome shotgun (WGS) entry which is preliminary data.</text>
</comment>
<dbReference type="SUPFAM" id="SSF48371">
    <property type="entry name" value="ARM repeat"/>
    <property type="match status" value="1"/>
</dbReference>
<dbReference type="InterPro" id="IPR011989">
    <property type="entry name" value="ARM-like"/>
</dbReference>
<evidence type="ECO:0000259" key="4">
    <source>
        <dbReference type="Pfam" id="PF12830"/>
    </source>
</evidence>
<name>A0A9P4PVT2_9PLEO</name>
<feature type="compositionally biased region" description="Acidic residues" evidence="3">
    <location>
        <begin position="586"/>
        <end position="597"/>
    </location>
</feature>
<keyword evidence="2" id="KW-0175">Coiled coil</keyword>
<feature type="compositionally biased region" description="Basic and acidic residues" evidence="3">
    <location>
        <begin position="1373"/>
        <end position="1384"/>
    </location>
</feature>
<dbReference type="GO" id="GO:0071169">
    <property type="term" value="P:establishment of protein localization to chromatin"/>
    <property type="evidence" value="ECO:0007669"/>
    <property type="project" value="TreeGrafter"/>
</dbReference>
<dbReference type="GO" id="GO:0034087">
    <property type="term" value="P:establishment of mitotic sister chromatid cohesion"/>
    <property type="evidence" value="ECO:0007669"/>
    <property type="project" value="TreeGrafter"/>
</dbReference>
<gene>
    <name evidence="5" type="ORF">P171DRAFT_515385</name>
</gene>
<keyword evidence="1" id="KW-0539">Nucleus</keyword>
<evidence type="ECO:0000256" key="2">
    <source>
        <dbReference type="SAM" id="Coils"/>
    </source>
</evidence>
<feature type="region of interest" description="Disordered" evidence="3">
    <location>
        <begin position="570"/>
        <end position="621"/>
    </location>
</feature>
<feature type="region of interest" description="Disordered" evidence="3">
    <location>
        <begin position="1748"/>
        <end position="1813"/>
    </location>
</feature>